<feature type="region of interest" description="Disordered" evidence="1">
    <location>
        <begin position="301"/>
        <end position="330"/>
    </location>
</feature>
<gene>
    <name evidence="2" type="ORF">F2Q69_00048329</name>
</gene>
<dbReference type="PANTHER" id="PTHR31099:SF37">
    <property type="entry name" value="MYOSIN HEAVY CHAIN-LIKE PROTEIN"/>
    <property type="match status" value="1"/>
</dbReference>
<evidence type="ECO:0000313" key="3">
    <source>
        <dbReference type="Proteomes" id="UP000712600"/>
    </source>
</evidence>
<evidence type="ECO:0000313" key="2">
    <source>
        <dbReference type="EMBL" id="KAF3525137.1"/>
    </source>
</evidence>
<accession>A0A8S9PR21</accession>
<organism evidence="2 3">
    <name type="scientific">Brassica cretica</name>
    <name type="common">Mustard</name>
    <dbReference type="NCBI Taxonomy" id="69181"/>
    <lineage>
        <taxon>Eukaryota</taxon>
        <taxon>Viridiplantae</taxon>
        <taxon>Streptophyta</taxon>
        <taxon>Embryophyta</taxon>
        <taxon>Tracheophyta</taxon>
        <taxon>Spermatophyta</taxon>
        <taxon>Magnoliopsida</taxon>
        <taxon>eudicotyledons</taxon>
        <taxon>Gunneridae</taxon>
        <taxon>Pentapetalae</taxon>
        <taxon>rosids</taxon>
        <taxon>malvids</taxon>
        <taxon>Brassicales</taxon>
        <taxon>Brassicaceae</taxon>
        <taxon>Brassiceae</taxon>
        <taxon>Brassica</taxon>
    </lineage>
</organism>
<comment type="caution">
    <text evidence="2">The sequence shown here is derived from an EMBL/GenBank/DDBJ whole genome shotgun (WGS) entry which is preliminary data.</text>
</comment>
<reference evidence="2" key="1">
    <citation type="submission" date="2019-12" db="EMBL/GenBank/DDBJ databases">
        <title>Genome sequencing and annotation of Brassica cretica.</title>
        <authorList>
            <person name="Studholme D.J."/>
            <person name="Sarris P."/>
        </authorList>
    </citation>
    <scope>NUCLEOTIDE SEQUENCE</scope>
    <source>
        <strain evidence="2">PFS-109/04</strain>
        <tissue evidence="2">Leaf</tissue>
    </source>
</reference>
<evidence type="ECO:0000256" key="1">
    <source>
        <dbReference type="SAM" id="MobiDB-lite"/>
    </source>
</evidence>
<proteinExistence type="predicted"/>
<dbReference type="Proteomes" id="UP000712600">
    <property type="component" value="Unassembled WGS sequence"/>
</dbReference>
<dbReference type="EMBL" id="QGKX02001347">
    <property type="protein sequence ID" value="KAF3525137.1"/>
    <property type="molecule type" value="Genomic_DNA"/>
</dbReference>
<dbReference type="PANTHER" id="PTHR31099">
    <property type="entry name" value="OS06G0165300 PROTEIN"/>
    <property type="match status" value="1"/>
</dbReference>
<protein>
    <submittedName>
        <fullName evidence="2">Uncharacterized protein</fullName>
    </submittedName>
</protein>
<dbReference type="AlphaFoldDB" id="A0A8S9PR21"/>
<sequence length="449" mass="50390">MIYHFKAEKVEKDLACMRDEMLARDAQLARDHAMAVRRAERKGKKEIVEVMKTRASQFQVEYGNLKGAFNSLGDFRECRGSVGSRWKTHEDDYVFEREMELMKGGMKDHAHAEATIPPIDGARPRFTLGFKSAICSRLIRLVPIPEIIVRVLGRFGVAISQLNPLGIQHLIGILVLSYEHGLSLTVDHFEALLRLQIIRDTDTYRLVPRNFMSVVKGFTSNFNSWRKFFFFVRVDAASVEESCIPLFRRLPNDRPFINPLALFPEDIIAMRDLLRNGPFFWTPFTPKRVRKALRFVHPGPALGGETRSDSEPEDLGPNAAPTIVTGPNSSKGKDINLGDLEFLVDDCMLPGWDPNLAFGDGSGTSEVPIPDFDYFFAGLPSGFDAPQATSESGRPKVVAEGSRIINGGLNLLVSAIEASHREAMIYRFKAEKAEKDLARMRDEMLAQDA</sequence>
<name>A0A8S9PR21_BRACR</name>